<dbReference type="CDD" id="cd13853">
    <property type="entry name" value="CuRO_1_Tth-MCO_like"/>
    <property type="match status" value="1"/>
</dbReference>
<evidence type="ECO:0000256" key="1">
    <source>
        <dbReference type="ARBA" id="ARBA00010609"/>
    </source>
</evidence>
<dbReference type="InterPro" id="IPR002355">
    <property type="entry name" value="Cu_oxidase_Cu_BS"/>
</dbReference>
<dbReference type="PANTHER" id="PTHR11709">
    <property type="entry name" value="MULTI-COPPER OXIDASE"/>
    <property type="match status" value="1"/>
</dbReference>
<keyword evidence="5" id="KW-0812">Transmembrane</keyword>
<reference evidence="9" key="1">
    <citation type="submission" date="2021-01" db="EMBL/GenBank/DDBJ databases">
        <authorList>
            <person name="Corre E."/>
            <person name="Pelletier E."/>
            <person name="Niang G."/>
            <person name="Scheremetjew M."/>
            <person name="Finn R."/>
            <person name="Kale V."/>
            <person name="Holt S."/>
            <person name="Cochrane G."/>
            <person name="Meng A."/>
            <person name="Brown T."/>
            <person name="Cohen L."/>
        </authorList>
    </citation>
    <scope>NUCLEOTIDE SEQUENCE</scope>
    <source>
        <strain evidence="9">CCMP645</strain>
    </source>
</reference>
<feature type="transmembrane region" description="Helical" evidence="5">
    <location>
        <begin position="568"/>
        <end position="591"/>
    </location>
</feature>
<feature type="chain" id="PRO_5031376236" description="Plastocyanin-like domain-containing protein" evidence="6">
    <location>
        <begin position="19"/>
        <end position="713"/>
    </location>
</feature>
<comment type="similarity">
    <text evidence="1">Belongs to the multicopper oxidase family.</text>
</comment>
<dbReference type="AlphaFoldDB" id="A0A7S4BVN3"/>
<evidence type="ECO:0000259" key="7">
    <source>
        <dbReference type="Pfam" id="PF07731"/>
    </source>
</evidence>
<dbReference type="Pfam" id="PF07731">
    <property type="entry name" value="Cu-oxidase_2"/>
    <property type="match status" value="1"/>
</dbReference>
<feature type="compositionally biased region" description="Polar residues" evidence="4">
    <location>
        <begin position="699"/>
        <end position="713"/>
    </location>
</feature>
<organism evidence="9">
    <name type="scientific">Chrysotila carterae</name>
    <name type="common">Marine alga</name>
    <name type="synonym">Syracosphaera carterae</name>
    <dbReference type="NCBI Taxonomy" id="13221"/>
    <lineage>
        <taxon>Eukaryota</taxon>
        <taxon>Haptista</taxon>
        <taxon>Haptophyta</taxon>
        <taxon>Prymnesiophyceae</taxon>
        <taxon>Isochrysidales</taxon>
        <taxon>Isochrysidaceae</taxon>
        <taxon>Chrysotila</taxon>
    </lineage>
</organism>
<evidence type="ECO:0000259" key="8">
    <source>
        <dbReference type="Pfam" id="PF07732"/>
    </source>
</evidence>
<keyword evidence="2" id="KW-0479">Metal-binding</keyword>
<evidence type="ECO:0000313" key="9">
    <source>
        <dbReference type="EMBL" id="CAE0778503.1"/>
    </source>
</evidence>
<keyword evidence="5" id="KW-1133">Transmembrane helix</keyword>
<proteinExistence type="inferred from homology"/>
<accession>A0A7S4BVN3</accession>
<keyword evidence="6" id="KW-0732">Signal</keyword>
<feature type="region of interest" description="Disordered" evidence="4">
    <location>
        <begin position="602"/>
        <end position="713"/>
    </location>
</feature>
<dbReference type="GO" id="GO:0016491">
    <property type="term" value="F:oxidoreductase activity"/>
    <property type="evidence" value="ECO:0007669"/>
    <property type="project" value="UniProtKB-KW"/>
</dbReference>
<sequence length="713" mass="78725">MMTSVLFATRLIFYLAFCECTQTGAPFVEPPTYRSEHTTLTFAEYILKGPDGFTQLTRSFNGMLGGPTLRAQPGSKLYLTVHNQLTPEKVSTYDSANGILRIDSTNIHTHGLHISPLSPGDDMFTKIGPGTSYEYIFEIPKDHMPGTHWYHPHFHGSTALHTGGGAAGFLIVDDPPGYLPPAIENLEEFLLVITHLNSQLMKLYSSMYEQNCKVLGGSDLDCHDKFWASGPLNGAPIDTLLVNGLQEPRLEIVANRWYRLRLLFSSIDVAISPVISGCTTKLLAKDGVYLHQAPRDLVRGFMGPGNRADWLINCPPGTWQLESKLREGDSLKFHFEAQLLTIVAADQGEVACALPTFSVSRPCYLVDLTHAEATSSLNWVLGPTPYLNNKVFEHEEHEVAACVELGRVVDLDVIGIDEHPFHIHINPFQLTNELSDSYDGYFAAGDWHDTLFTVGHRAQARMITDHFGGEMVVHCHFLAHEDFGMMHLIRLEGEEGTHYPKSKEIDRQCFWDDETFGPPTIIQHGEEQAVCDDQACCSSTAPTQPAAKDNSPKPKAASTEGDDLPYEYLLLALIWLLIPGSILVIGLAVLLKRLAQAWLQRRSSPSIQPSVPPARSPARSSTRRPPFMLGRAKSNALDRQPLTSSRRSDSPKHRGKNLPRSTSAPKRLSEIASPRVVLTDTPKDGSLSSSGNEDVESGCTPSKNLALSSCQRL</sequence>
<dbReference type="SUPFAM" id="SSF49503">
    <property type="entry name" value="Cupredoxins"/>
    <property type="match status" value="2"/>
</dbReference>
<feature type="region of interest" description="Disordered" evidence="4">
    <location>
        <begin position="540"/>
        <end position="560"/>
    </location>
</feature>
<evidence type="ECO:0000256" key="6">
    <source>
        <dbReference type="SAM" id="SignalP"/>
    </source>
</evidence>
<evidence type="ECO:0000256" key="4">
    <source>
        <dbReference type="SAM" id="MobiDB-lite"/>
    </source>
</evidence>
<keyword evidence="3" id="KW-0560">Oxidoreductase</keyword>
<dbReference type="InterPro" id="IPR008972">
    <property type="entry name" value="Cupredoxin"/>
</dbReference>
<dbReference type="GO" id="GO:0005507">
    <property type="term" value="F:copper ion binding"/>
    <property type="evidence" value="ECO:0007669"/>
    <property type="project" value="InterPro"/>
</dbReference>
<evidence type="ECO:0000256" key="2">
    <source>
        <dbReference type="ARBA" id="ARBA00022723"/>
    </source>
</evidence>
<dbReference type="Gene3D" id="2.60.40.420">
    <property type="entry name" value="Cupredoxins - blue copper proteins"/>
    <property type="match status" value="3"/>
</dbReference>
<evidence type="ECO:0008006" key="10">
    <source>
        <dbReference type="Google" id="ProtNLM"/>
    </source>
</evidence>
<protein>
    <recommendedName>
        <fullName evidence="10">Plastocyanin-like domain-containing protein</fullName>
    </recommendedName>
</protein>
<keyword evidence="5" id="KW-0472">Membrane</keyword>
<dbReference type="EMBL" id="HBIZ01048664">
    <property type="protein sequence ID" value="CAE0778503.1"/>
    <property type="molecule type" value="Transcribed_RNA"/>
</dbReference>
<dbReference type="Pfam" id="PF07732">
    <property type="entry name" value="Cu-oxidase_3"/>
    <property type="match status" value="1"/>
</dbReference>
<dbReference type="InterPro" id="IPR011706">
    <property type="entry name" value="Cu-oxidase_C"/>
</dbReference>
<dbReference type="PANTHER" id="PTHR11709:SF2">
    <property type="entry name" value="MULTICOPPER OXIDASE LPR1"/>
    <property type="match status" value="1"/>
</dbReference>
<dbReference type="PROSITE" id="PS00080">
    <property type="entry name" value="MULTICOPPER_OXIDASE2"/>
    <property type="match status" value="1"/>
</dbReference>
<feature type="domain" description="Plastocyanin-like" evidence="7">
    <location>
        <begin position="397"/>
        <end position="487"/>
    </location>
</feature>
<dbReference type="InterPro" id="IPR011707">
    <property type="entry name" value="Cu-oxidase-like_N"/>
</dbReference>
<feature type="compositionally biased region" description="Low complexity" evidence="4">
    <location>
        <begin position="616"/>
        <end position="626"/>
    </location>
</feature>
<evidence type="ECO:0000256" key="5">
    <source>
        <dbReference type="SAM" id="Phobius"/>
    </source>
</evidence>
<feature type="signal peptide" evidence="6">
    <location>
        <begin position="1"/>
        <end position="18"/>
    </location>
</feature>
<evidence type="ECO:0000256" key="3">
    <source>
        <dbReference type="ARBA" id="ARBA00023002"/>
    </source>
</evidence>
<dbReference type="InterPro" id="IPR045087">
    <property type="entry name" value="Cu-oxidase_fam"/>
</dbReference>
<name>A0A7S4BVN3_CHRCT</name>
<gene>
    <name evidence="9" type="ORF">PCAR00345_LOCUS31142</name>
</gene>
<feature type="domain" description="Plastocyanin-like" evidence="8">
    <location>
        <begin position="55"/>
        <end position="175"/>
    </location>
</feature>